<keyword evidence="4" id="KW-0813">Transport</keyword>
<dbReference type="GO" id="GO:0015297">
    <property type="term" value="F:antiporter activity"/>
    <property type="evidence" value="ECO:0007669"/>
    <property type="project" value="InterPro"/>
</dbReference>
<feature type="transmembrane region" description="Helical" evidence="10">
    <location>
        <begin position="96"/>
        <end position="119"/>
    </location>
</feature>
<feature type="transmembrane region" description="Helical" evidence="10">
    <location>
        <begin position="141"/>
        <end position="162"/>
    </location>
</feature>
<comment type="subcellular location">
    <subcellularLocation>
        <location evidence="1">Cell inner membrane</location>
        <topology evidence="1">Multi-pass membrane protein</topology>
    </subcellularLocation>
</comment>
<dbReference type="RefSeq" id="WP_160796328.1">
    <property type="nucleotide sequence ID" value="NZ_WSSB01000006.1"/>
</dbReference>
<evidence type="ECO:0000313" key="11">
    <source>
        <dbReference type="EMBL" id="MXR36990.1"/>
    </source>
</evidence>
<dbReference type="GO" id="GO:0042910">
    <property type="term" value="F:xenobiotic transmembrane transporter activity"/>
    <property type="evidence" value="ECO:0007669"/>
    <property type="project" value="InterPro"/>
</dbReference>
<dbReference type="GO" id="GO:0046677">
    <property type="term" value="P:response to antibiotic"/>
    <property type="evidence" value="ECO:0007669"/>
    <property type="project" value="UniProtKB-KW"/>
</dbReference>
<proteinExistence type="inferred from homology"/>
<name>A0A845BNL7_9NEIS</name>
<evidence type="ECO:0000256" key="9">
    <source>
        <dbReference type="ARBA" id="ARBA00023251"/>
    </source>
</evidence>
<accession>A0A845BNL7</accession>
<evidence type="ECO:0000313" key="12">
    <source>
        <dbReference type="Proteomes" id="UP000467214"/>
    </source>
</evidence>
<sequence>MPDPTLAEMPRDATLARRFWTYALPSILAMLVTGLYVVVDGIFVGHYVGSVGLAAINLAYPLVMVQIGLGAMLSMGAATRIAILQGAGKHGEAAQVLAAALWMLALLGLVLSCTGLYLLEPLLRALGAAGEAELYRQTHDYLQWMLGGSVLVCGQILASYLLRNDGRPRLATTLLVLATLSNITLDYLFVGVLGHGLAGSAQATLISQSLMLGFTLAYFFSPYARLRLTTLRVVRLGWHLADMARLGLSSLLMELNLALVLLLHNWQLLIYDADTGVAAYAVAGYTETVFTLLAHGLAVGIQPLLGQAIGAAQPRQAHAILRYALTVVVGGGIAVWLIIQLWADAIAGLFAASDPVLLAAGSHALRLHLLALPFDGLVILGIIALQAMALTRPALLATLAKTVLLLPALYSLPLWWGLNGVWLAMPVVNLLVACWVGIVLWRQMQILAGTEPALQTV</sequence>
<reference evidence="11 12" key="1">
    <citation type="submission" date="2019-12" db="EMBL/GenBank/DDBJ databases">
        <title>Neisseriaceae gen. nov. sp. Genome sequencing and assembly.</title>
        <authorList>
            <person name="Liu Z."/>
            <person name="Li A."/>
        </authorList>
    </citation>
    <scope>NUCLEOTIDE SEQUENCE [LARGE SCALE GENOMIC DNA]</scope>
    <source>
        <strain evidence="11 12">B2N2-7</strain>
    </source>
</reference>
<feature type="transmembrane region" description="Helical" evidence="10">
    <location>
        <begin position="278"/>
        <end position="299"/>
    </location>
</feature>
<evidence type="ECO:0000256" key="8">
    <source>
        <dbReference type="ARBA" id="ARBA00023136"/>
    </source>
</evidence>
<feature type="transmembrane region" description="Helical" evidence="10">
    <location>
        <begin position="205"/>
        <end position="226"/>
    </location>
</feature>
<feature type="transmembrane region" description="Helical" evidence="10">
    <location>
        <begin position="394"/>
        <end position="416"/>
    </location>
</feature>
<evidence type="ECO:0000256" key="5">
    <source>
        <dbReference type="ARBA" id="ARBA00022475"/>
    </source>
</evidence>
<keyword evidence="9" id="KW-0046">Antibiotic resistance</keyword>
<dbReference type="Pfam" id="PF01554">
    <property type="entry name" value="MatE"/>
    <property type="match status" value="2"/>
</dbReference>
<feature type="transmembrane region" description="Helical" evidence="10">
    <location>
        <begin position="246"/>
        <end position="266"/>
    </location>
</feature>
<keyword evidence="8 10" id="KW-0472">Membrane</keyword>
<feature type="transmembrane region" description="Helical" evidence="10">
    <location>
        <begin position="363"/>
        <end position="385"/>
    </location>
</feature>
<feature type="transmembrane region" description="Helical" evidence="10">
    <location>
        <begin position="320"/>
        <end position="343"/>
    </location>
</feature>
<dbReference type="CDD" id="cd13143">
    <property type="entry name" value="MATE_MepA_like"/>
    <property type="match status" value="1"/>
</dbReference>
<feature type="transmembrane region" description="Helical" evidence="10">
    <location>
        <begin position="19"/>
        <end position="39"/>
    </location>
</feature>
<dbReference type="GO" id="GO:0005886">
    <property type="term" value="C:plasma membrane"/>
    <property type="evidence" value="ECO:0007669"/>
    <property type="project" value="UniProtKB-SubCell"/>
</dbReference>
<evidence type="ECO:0000256" key="4">
    <source>
        <dbReference type="ARBA" id="ARBA00022448"/>
    </source>
</evidence>
<evidence type="ECO:0000256" key="2">
    <source>
        <dbReference type="ARBA" id="ARBA00008417"/>
    </source>
</evidence>
<dbReference type="AlphaFoldDB" id="A0A845BNL7"/>
<evidence type="ECO:0000256" key="6">
    <source>
        <dbReference type="ARBA" id="ARBA00022692"/>
    </source>
</evidence>
<gene>
    <name evidence="11" type="ORF">GQF02_08400</name>
</gene>
<keyword evidence="5" id="KW-1003">Cell membrane</keyword>
<dbReference type="InterPro" id="IPR051327">
    <property type="entry name" value="MATE_MepA_subfamily"/>
</dbReference>
<dbReference type="Proteomes" id="UP000467214">
    <property type="component" value="Unassembled WGS sequence"/>
</dbReference>
<evidence type="ECO:0000256" key="10">
    <source>
        <dbReference type="SAM" id="Phobius"/>
    </source>
</evidence>
<keyword evidence="7 10" id="KW-1133">Transmembrane helix</keyword>
<comment type="caution">
    <text evidence="11">The sequence shown here is derived from an EMBL/GenBank/DDBJ whole genome shotgun (WGS) entry which is preliminary data.</text>
</comment>
<feature type="transmembrane region" description="Helical" evidence="10">
    <location>
        <begin position="422"/>
        <end position="441"/>
    </location>
</feature>
<dbReference type="PANTHER" id="PTHR43823">
    <property type="entry name" value="SPORULATION PROTEIN YKVU"/>
    <property type="match status" value="1"/>
</dbReference>
<dbReference type="NCBIfam" id="TIGR00797">
    <property type="entry name" value="matE"/>
    <property type="match status" value="1"/>
</dbReference>
<protein>
    <recommendedName>
        <fullName evidence="3">Multidrug export protein MepA</fullName>
    </recommendedName>
</protein>
<dbReference type="InterPro" id="IPR048279">
    <property type="entry name" value="MdtK-like"/>
</dbReference>
<keyword evidence="6 10" id="KW-0812">Transmembrane</keyword>
<dbReference type="InterPro" id="IPR045070">
    <property type="entry name" value="MATE_MepA-like"/>
</dbReference>
<feature type="transmembrane region" description="Helical" evidence="10">
    <location>
        <begin position="174"/>
        <end position="193"/>
    </location>
</feature>
<evidence type="ECO:0000256" key="3">
    <source>
        <dbReference type="ARBA" id="ARBA00022106"/>
    </source>
</evidence>
<dbReference type="InterPro" id="IPR002528">
    <property type="entry name" value="MATE_fam"/>
</dbReference>
<keyword evidence="12" id="KW-1185">Reference proteome</keyword>
<comment type="similarity">
    <text evidence="2">Belongs to the multi antimicrobial extrusion (MATE) (TC 2.A.66.1) family. MepA subfamily.</text>
</comment>
<feature type="transmembrane region" description="Helical" evidence="10">
    <location>
        <begin position="59"/>
        <end position="84"/>
    </location>
</feature>
<evidence type="ECO:0000256" key="1">
    <source>
        <dbReference type="ARBA" id="ARBA00004429"/>
    </source>
</evidence>
<dbReference type="EMBL" id="WSSB01000006">
    <property type="protein sequence ID" value="MXR36990.1"/>
    <property type="molecule type" value="Genomic_DNA"/>
</dbReference>
<evidence type="ECO:0000256" key="7">
    <source>
        <dbReference type="ARBA" id="ARBA00022989"/>
    </source>
</evidence>
<organism evidence="11 12">
    <name type="scientific">Craterilacuibacter sinensis</name>
    <dbReference type="NCBI Taxonomy" id="2686017"/>
    <lineage>
        <taxon>Bacteria</taxon>
        <taxon>Pseudomonadati</taxon>
        <taxon>Pseudomonadota</taxon>
        <taxon>Betaproteobacteria</taxon>
        <taxon>Neisseriales</taxon>
        <taxon>Neisseriaceae</taxon>
        <taxon>Craterilacuibacter</taxon>
    </lineage>
</organism>
<dbReference type="PIRSF" id="PIRSF006603">
    <property type="entry name" value="DinF"/>
    <property type="match status" value="1"/>
</dbReference>
<dbReference type="PANTHER" id="PTHR43823:SF3">
    <property type="entry name" value="MULTIDRUG EXPORT PROTEIN MEPA"/>
    <property type="match status" value="1"/>
</dbReference>